<accession>A0ABY4DY98</accession>
<dbReference type="InterPro" id="IPR021853">
    <property type="entry name" value="DUF3460"/>
</dbReference>
<protein>
    <submittedName>
        <fullName evidence="1">DUF3460 family protein</fullName>
    </submittedName>
</protein>
<dbReference type="Pfam" id="PF11943">
    <property type="entry name" value="DUF3460"/>
    <property type="match status" value="1"/>
</dbReference>
<dbReference type="Proteomes" id="UP000832011">
    <property type="component" value="Chromosome"/>
</dbReference>
<keyword evidence="2" id="KW-1185">Reference proteome</keyword>
<reference evidence="1 2" key="1">
    <citation type="journal article" date="2022" name="Res Sq">
        <title>Evolution of multicellular longitudinally dividing oral cavity symbionts (Neisseriaceae).</title>
        <authorList>
            <person name="Nyongesa S."/>
            <person name="Weber P."/>
            <person name="Bernet E."/>
            <person name="Pullido F."/>
            <person name="Nieckarz M."/>
            <person name="Delaby M."/>
            <person name="Nieves C."/>
            <person name="Viehboeck T."/>
            <person name="Krause N."/>
            <person name="Rivera-Millot A."/>
            <person name="Nakamura A."/>
            <person name="Vischer N."/>
            <person name="VanNieuwenhze M."/>
            <person name="Brun Y."/>
            <person name="Cava F."/>
            <person name="Bulgheresi S."/>
            <person name="Veyrier F."/>
        </authorList>
    </citation>
    <scope>NUCLEOTIDE SEQUENCE [LARGE SCALE GENOMIC DNA]</scope>
    <source>
        <strain evidence="1 2">SN4</strain>
    </source>
</reference>
<evidence type="ECO:0000313" key="2">
    <source>
        <dbReference type="Proteomes" id="UP000832011"/>
    </source>
</evidence>
<name>A0ABY4DY98_9NEIS</name>
<dbReference type="RefSeq" id="WP_058357820.1">
    <property type="nucleotide sequence ID" value="NZ_CABKVG010000010.1"/>
</dbReference>
<evidence type="ECO:0000313" key="1">
    <source>
        <dbReference type="EMBL" id="UOO88496.1"/>
    </source>
</evidence>
<organism evidence="1 2">
    <name type="scientific">Vitreoscilla massiliensis</name>
    <dbReference type="NCBI Taxonomy" id="1689272"/>
    <lineage>
        <taxon>Bacteria</taxon>
        <taxon>Pseudomonadati</taxon>
        <taxon>Pseudomonadota</taxon>
        <taxon>Betaproteobacteria</taxon>
        <taxon>Neisseriales</taxon>
        <taxon>Neisseriaceae</taxon>
        <taxon>Vitreoscilla</taxon>
    </lineage>
</organism>
<proteinExistence type="predicted"/>
<gene>
    <name evidence="1" type="ORF">LVJ82_13610</name>
</gene>
<dbReference type="EMBL" id="CP091511">
    <property type="protein sequence ID" value="UOO88496.1"/>
    <property type="molecule type" value="Genomic_DNA"/>
</dbReference>
<sequence>MYNYQSEFTQFMNDYLEKNPDVAEGRLTNRGKLWDVTLKDEEQNSFEAAELPKPAYTYQTSAD</sequence>